<comment type="caution">
    <text evidence="1">The sequence shown here is derived from an EMBL/GenBank/DDBJ whole genome shotgun (WGS) entry which is preliminary data.</text>
</comment>
<accession>A0AA39NUS5</accession>
<gene>
    <name evidence="1" type="ORF">IW261DRAFT_1424484</name>
</gene>
<dbReference type="Pfam" id="PF12013">
    <property type="entry name" value="OrsD"/>
    <property type="match status" value="1"/>
</dbReference>
<organism evidence="1 2">
    <name type="scientific">Armillaria novae-zelandiae</name>
    <dbReference type="NCBI Taxonomy" id="153914"/>
    <lineage>
        <taxon>Eukaryota</taxon>
        <taxon>Fungi</taxon>
        <taxon>Dikarya</taxon>
        <taxon>Basidiomycota</taxon>
        <taxon>Agaricomycotina</taxon>
        <taxon>Agaricomycetes</taxon>
        <taxon>Agaricomycetidae</taxon>
        <taxon>Agaricales</taxon>
        <taxon>Marasmiineae</taxon>
        <taxon>Physalacriaceae</taxon>
        <taxon>Armillaria</taxon>
    </lineage>
</organism>
<proteinExistence type="predicted"/>
<protein>
    <submittedName>
        <fullName evidence="1">Uncharacterized protein</fullName>
    </submittedName>
</protein>
<evidence type="ECO:0000313" key="2">
    <source>
        <dbReference type="Proteomes" id="UP001175227"/>
    </source>
</evidence>
<name>A0AA39NUS5_9AGAR</name>
<dbReference type="Proteomes" id="UP001175227">
    <property type="component" value="Unassembled WGS sequence"/>
</dbReference>
<reference evidence="1" key="1">
    <citation type="submission" date="2023-06" db="EMBL/GenBank/DDBJ databases">
        <authorList>
            <consortium name="Lawrence Berkeley National Laboratory"/>
            <person name="Ahrendt S."/>
            <person name="Sahu N."/>
            <person name="Indic B."/>
            <person name="Wong-Bajracharya J."/>
            <person name="Merenyi Z."/>
            <person name="Ke H.-M."/>
            <person name="Monk M."/>
            <person name="Kocsube S."/>
            <person name="Drula E."/>
            <person name="Lipzen A."/>
            <person name="Balint B."/>
            <person name="Henrissat B."/>
            <person name="Andreopoulos B."/>
            <person name="Martin F.M."/>
            <person name="Harder C.B."/>
            <person name="Rigling D."/>
            <person name="Ford K.L."/>
            <person name="Foster G.D."/>
            <person name="Pangilinan J."/>
            <person name="Papanicolaou A."/>
            <person name="Barry K."/>
            <person name="LaButti K."/>
            <person name="Viragh M."/>
            <person name="Koriabine M."/>
            <person name="Yan M."/>
            <person name="Riley R."/>
            <person name="Champramary S."/>
            <person name="Plett K.L."/>
            <person name="Tsai I.J."/>
            <person name="Slot J."/>
            <person name="Sipos G."/>
            <person name="Plett J."/>
            <person name="Nagy L.G."/>
            <person name="Grigoriev I.V."/>
        </authorList>
    </citation>
    <scope>NUCLEOTIDE SEQUENCE</scope>
    <source>
        <strain evidence="1">ICMP 16352</strain>
    </source>
</reference>
<keyword evidence="2" id="KW-1185">Reference proteome</keyword>
<dbReference type="AlphaFoldDB" id="A0AA39NUS5"/>
<sequence>MMLKPVTDHMMFINPKPSLAPVKGLKIEKGLCCKKCLYAVHSMKLMQRHWYNIHKSEIYCTPKTWHWHEGWVQNIFPVPMQFFSVEPSSAKHSNAREGDPFTIFLKTVVPVIEKESIQVLPNVIWPWEVPLLVKMMEWHLHLTDYITDHHKVQKLCTLVKPSPKRVKGSISDLIYQAVFEYLDAIGELHCGLTILEKQLLFNPDNPLGQFTMHDEHAMQLDYGYLLFIFVYAILTSRAMSITDYKFPLTTLDHKSAERFMKALENKRLNLEASEDLHSFLVYAKFKYAIYCTCLFEANKRQADFNDSLYLAIKHYTKQMLSSESGTSPFMLDTEAQKFTSGLALSQPSPPTTCVSADGLTIFYRDTKFHVPSWRAGLYQMMDFVIGSQDGKESRGYSWLNNADFGIHSYALVKNLMVDPSNVNHTKEFVEHKISNSTRPWMVLRSGLEMWFIICYVKKENIVQKAAFIPVLVPPELCIQLECYLILIRPLEDGYDDSSSKFLQGIQHGHTVQTAHRIYAPEVGHLPSMSSKALLWLSAASKAWWNVTGFVPGESPIPLHEDTEVADVVETIVRKETVSFEARLQEKMEAITNSMDTVAHSVSRTVEGMIQQSGHTFE</sequence>
<evidence type="ECO:0000313" key="1">
    <source>
        <dbReference type="EMBL" id="KAK0472262.1"/>
    </source>
</evidence>
<dbReference type="EMBL" id="JAUEPR010000042">
    <property type="protein sequence ID" value="KAK0472262.1"/>
    <property type="molecule type" value="Genomic_DNA"/>
</dbReference>
<dbReference type="InterPro" id="IPR022698">
    <property type="entry name" value="OrsD"/>
</dbReference>